<dbReference type="InterPro" id="IPR002178">
    <property type="entry name" value="PTS_EIIA_type-2_dom"/>
</dbReference>
<gene>
    <name evidence="15" type="ORF">QP460_008430</name>
</gene>
<name>A0AAW9SW46_CORAY</name>
<keyword evidence="6" id="KW-0808">Transferase</keyword>
<dbReference type="CDD" id="cd05569">
    <property type="entry name" value="PTS_IIB_fructose"/>
    <property type="match status" value="1"/>
</dbReference>
<evidence type="ECO:0000256" key="7">
    <source>
        <dbReference type="ARBA" id="ARBA00022683"/>
    </source>
</evidence>
<dbReference type="NCBIfam" id="TIGR01427">
    <property type="entry name" value="PTS_IIC_fructo"/>
    <property type="match status" value="1"/>
</dbReference>
<evidence type="ECO:0000256" key="8">
    <source>
        <dbReference type="ARBA" id="ARBA00022692"/>
    </source>
</evidence>
<sequence>MSSSADFSAIASYLADESTVFLDLDVGPQKEKILNYLIAKAVGTGRATDSDGIVAAALKREEKAPTGLPGGIAIPHCRHEDWSMPTLMFARLTSATEFITPDGPADLLFFIGVPASNSDVHVDILAALAKALRDKGFRAALRGAESDEEAARIISEHITKAPRRKAKKPPAKTNIVAITACPTGIAHTYLAAEALTGAAESMADVTLTVETQGSAGTQEAPAEAIDRADVLVIAADIGVTGLKRFSDKPQVKVPIRKAVNEPTAVIEQAKAVAEQSRVRAYDRKAPQPKDDHDKEAASQTGNAGADPTSERVRATTKVGARKSSLSGDKAFGHWVRDAIMTGVSYMVPFVAASGLLIALGFLVGGHQVGLVADAVTRDLRLPEVIGLDAPIAVPTENLGTVLVDRSGLWLYLGSAFFAIGNHGMQVIVAVMSAYIAFGMAGRAGIAPGFIGGAIAVTVGAGFLGGLVTGILAGLVVALLLRMKVPDWLRPLMPVVVIPMLGAMAVGLTMYLLLGMPLAWLMTALQQWLQSLDTTAAFLFGGLLGAMMCVDMGGMINKAAYLFAVANIASEDPASWKIMAAVMAAGMVPPLATSLAVVLRPRLFSSAERQNGKAGWVLGAAFISEGVIPFAAADPLRVIPSIVIGGAVTGGTSMALGAATRVPHGGIFVLFAIDNPVAWLAAIVLGSIVAAILVVAAKSLCPRQVSTDNQNLEADISADA</sequence>
<keyword evidence="10 12" id="KW-0472">Membrane</keyword>
<evidence type="ECO:0000256" key="10">
    <source>
        <dbReference type="ARBA" id="ARBA00023136"/>
    </source>
</evidence>
<evidence type="ECO:0000256" key="5">
    <source>
        <dbReference type="ARBA" id="ARBA00022597"/>
    </source>
</evidence>
<dbReference type="SUPFAM" id="SSF52794">
    <property type="entry name" value="PTS system IIB component-like"/>
    <property type="match status" value="1"/>
</dbReference>
<proteinExistence type="predicted"/>
<evidence type="ECO:0000256" key="2">
    <source>
        <dbReference type="ARBA" id="ARBA00022448"/>
    </source>
</evidence>
<comment type="subcellular location">
    <subcellularLocation>
        <location evidence="1">Cell inner membrane</location>
        <topology evidence="1">Multi-pass membrane protein</topology>
    </subcellularLocation>
</comment>
<reference evidence="15" key="2">
    <citation type="submission" date="2024-05" db="EMBL/GenBank/DDBJ databases">
        <authorList>
            <person name="Wolfe A."/>
        </authorList>
    </citation>
    <scope>NUCLEOTIDE SEQUENCE</scope>
    <source>
        <strain evidence="15">UMB1064</strain>
    </source>
</reference>
<feature type="transmembrane region" description="Helical" evidence="12">
    <location>
        <begin position="575"/>
        <end position="598"/>
    </location>
</feature>
<evidence type="ECO:0000256" key="6">
    <source>
        <dbReference type="ARBA" id="ARBA00022679"/>
    </source>
</evidence>
<dbReference type="PROSITE" id="PS51104">
    <property type="entry name" value="PTS_EIIC_TYPE_2"/>
    <property type="match status" value="1"/>
</dbReference>
<dbReference type="GO" id="GO:0009401">
    <property type="term" value="P:phosphoenolpyruvate-dependent sugar phosphotransferase system"/>
    <property type="evidence" value="ECO:0007669"/>
    <property type="project" value="UniProtKB-KW"/>
</dbReference>
<dbReference type="PANTHER" id="PTHR30505:SF0">
    <property type="entry name" value="FRUCTOSE-LIKE PTS SYSTEM EIIBC COMPONENT-RELATED"/>
    <property type="match status" value="1"/>
</dbReference>
<evidence type="ECO:0000313" key="15">
    <source>
        <dbReference type="EMBL" id="MEO3717614.1"/>
    </source>
</evidence>
<evidence type="ECO:0000256" key="1">
    <source>
        <dbReference type="ARBA" id="ARBA00004429"/>
    </source>
</evidence>
<evidence type="ECO:0000313" key="16">
    <source>
        <dbReference type="Proteomes" id="UP001223646"/>
    </source>
</evidence>
<evidence type="ECO:0000259" key="14">
    <source>
        <dbReference type="PROSITE" id="PS51104"/>
    </source>
</evidence>
<dbReference type="EMBL" id="JASOOY020000030">
    <property type="protein sequence ID" value="MEO3717614.1"/>
    <property type="molecule type" value="Genomic_DNA"/>
</dbReference>
<feature type="transmembrane region" description="Helical" evidence="12">
    <location>
        <begin position="491"/>
        <end position="513"/>
    </location>
</feature>
<accession>A0AAW9SW46</accession>
<feature type="compositionally biased region" description="Basic and acidic residues" evidence="11">
    <location>
        <begin position="277"/>
        <end position="296"/>
    </location>
</feature>
<feature type="region of interest" description="Disordered" evidence="11">
    <location>
        <begin position="277"/>
        <end position="319"/>
    </location>
</feature>
<feature type="transmembrane region" description="Helical" evidence="12">
    <location>
        <begin position="534"/>
        <end position="555"/>
    </location>
</feature>
<dbReference type="AlphaFoldDB" id="A0AAW9SW46"/>
<feature type="transmembrane region" description="Helical" evidence="12">
    <location>
        <begin position="676"/>
        <end position="696"/>
    </location>
</feature>
<evidence type="ECO:0000256" key="4">
    <source>
        <dbReference type="ARBA" id="ARBA00022553"/>
    </source>
</evidence>
<dbReference type="Pfam" id="PF02302">
    <property type="entry name" value="PTS_IIB"/>
    <property type="match status" value="1"/>
</dbReference>
<comment type="caution">
    <text evidence="15">The sequence shown here is derived from an EMBL/GenBank/DDBJ whole genome shotgun (WGS) entry which is preliminary data.</text>
</comment>
<evidence type="ECO:0000256" key="9">
    <source>
        <dbReference type="ARBA" id="ARBA00022989"/>
    </source>
</evidence>
<dbReference type="NCBIfam" id="TIGR00829">
    <property type="entry name" value="FRU"/>
    <property type="match status" value="1"/>
</dbReference>
<dbReference type="CDD" id="cd00211">
    <property type="entry name" value="PTS_IIA_fru"/>
    <property type="match status" value="1"/>
</dbReference>
<dbReference type="GO" id="GO:0022877">
    <property type="term" value="F:protein-N(PI)-phosphohistidine-fructose phosphotransferase system transporter activity"/>
    <property type="evidence" value="ECO:0007669"/>
    <property type="project" value="InterPro"/>
</dbReference>
<dbReference type="Proteomes" id="UP001223646">
    <property type="component" value="Unassembled WGS sequence"/>
</dbReference>
<feature type="domain" description="PTS EIIC type-2" evidence="14">
    <location>
        <begin position="335"/>
        <end position="706"/>
    </location>
</feature>
<dbReference type="InterPro" id="IPR003353">
    <property type="entry name" value="PTS_IIB_fruc"/>
</dbReference>
<dbReference type="PANTHER" id="PTHR30505">
    <property type="entry name" value="FRUCTOSE-LIKE PERMEASE"/>
    <property type="match status" value="1"/>
</dbReference>
<evidence type="ECO:0000259" key="13">
    <source>
        <dbReference type="PROSITE" id="PS51094"/>
    </source>
</evidence>
<dbReference type="InterPro" id="IPR036095">
    <property type="entry name" value="PTS_EIIB-like_sf"/>
</dbReference>
<dbReference type="GO" id="GO:0005886">
    <property type="term" value="C:plasma membrane"/>
    <property type="evidence" value="ECO:0007669"/>
    <property type="project" value="UniProtKB-SubCell"/>
</dbReference>
<keyword evidence="8 12" id="KW-0812">Transmembrane</keyword>
<keyword evidence="7" id="KW-0598">Phosphotransferase system</keyword>
<keyword evidence="5" id="KW-0762">Sugar transport</keyword>
<dbReference type="Gene3D" id="3.40.50.2300">
    <property type="match status" value="1"/>
</dbReference>
<keyword evidence="2" id="KW-0813">Transport</keyword>
<dbReference type="InterPro" id="IPR013014">
    <property type="entry name" value="PTS_EIIC_2"/>
</dbReference>
<feature type="domain" description="PTS EIIA type-2" evidence="13">
    <location>
        <begin position="13"/>
        <end position="157"/>
    </location>
</feature>
<dbReference type="RefSeq" id="WP_284826165.1">
    <property type="nucleotide sequence ID" value="NZ_JASOOY020000030.1"/>
</dbReference>
<dbReference type="InterPro" id="IPR016152">
    <property type="entry name" value="PTrfase/Anion_transptr"/>
</dbReference>
<keyword evidence="9 12" id="KW-1133">Transmembrane helix</keyword>
<dbReference type="PROSITE" id="PS51094">
    <property type="entry name" value="PTS_EIIA_TYPE_2"/>
    <property type="match status" value="1"/>
</dbReference>
<evidence type="ECO:0000256" key="12">
    <source>
        <dbReference type="SAM" id="Phobius"/>
    </source>
</evidence>
<feature type="transmembrane region" description="Helical" evidence="12">
    <location>
        <begin position="610"/>
        <end position="631"/>
    </location>
</feature>
<dbReference type="SUPFAM" id="SSF55804">
    <property type="entry name" value="Phoshotransferase/anion transport protein"/>
    <property type="match status" value="1"/>
</dbReference>
<feature type="transmembrane region" description="Helical" evidence="12">
    <location>
        <begin position="343"/>
        <end position="363"/>
    </location>
</feature>
<feature type="transmembrane region" description="Helical" evidence="12">
    <location>
        <begin position="408"/>
        <end position="437"/>
    </location>
</feature>
<reference evidence="15" key="1">
    <citation type="submission" date="2023-05" db="EMBL/GenBank/DDBJ databases">
        <authorList>
            <person name="Du J."/>
        </authorList>
    </citation>
    <scope>NUCLEOTIDE SEQUENCE</scope>
    <source>
        <strain evidence="15">UMB1064</strain>
    </source>
</reference>
<dbReference type="InterPro" id="IPR003501">
    <property type="entry name" value="PTS_EIIB_2/3"/>
</dbReference>
<dbReference type="Gene3D" id="3.40.930.10">
    <property type="entry name" value="Mannitol-specific EII, Chain A"/>
    <property type="match status" value="1"/>
</dbReference>
<dbReference type="GO" id="GO:0090563">
    <property type="term" value="F:protein-phosphocysteine-sugar phosphotransferase activity"/>
    <property type="evidence" value="ECO:0007669"/>
    <property type="project" value="TreeGrafter"/>
</dbReference>
<dbReference type="Pfam" id="PF00359">
    <property type="entry name" value="PTS_EIIA_2"/>
    <property type="match status" value="1"/>
</dbReference>
<dbReference type="InterPro" id="IPR050864">
    <property type="entry name" value="Bacterial_PTS_Sugar_Transport"/>
</dbReference>
<keyword evidence="4" id="KW-0597">Phosphoprotein</keyword>
<protein>
    <submittedName>
        <fullName evidence="15">Fructose-specific PTS transporter subunit EIIC</fullName>
    </submittedName>
</protein>
<dbReference type="GO" id="GO:0005351">
    <property type="term" value="F:carbohydrate:proton symporter activity"/>
    <property type="evidence" value="ECO:0007669"/>
    <property type="project" value="InterPro"/>
</dbReference>
<organism evidence="15 16">
    <name type="scientific">Corynebacterium amycolatum</name>
    <dbReference type="NCBI Taxonomy" id="43765"/>
    <lineage>
        <taxon>Bacteria</taxon>
        <taxon>Bacillati</taxon>
        <taxon>Actinomycetota</taxon>
        <taxon>Actinomycetes</taxon>
        <taxon>Mycobacteriales</taxon>
        <taxon>Corynebacteriaceae</taxon>
        <taxon>Corynebacterium</taxon>
    </lineage>
</organism>
<dbReference type="InterPro" id="IPR006327">
    <property type="entry name" value="PTS_IIC_fruc"/>
</dbReference>
<feature type="transmembrane region" description="Helical" evidence="12">
    <location>
        <begin position="637"/>
        <end position="655"/>
    </location>
</feature>
<keyword evidence="3" id="KW-1003">Cell membrane</keyword>
<evidence type="ECO:0000256" key="11">
    <source>
        <dbReference type="SAM" id="MobiDB-lite"/>
    </source>
</evidence>
<feature type="transmembrane region" description="Helical" evidence="12">
    <location>
        <begin position="449"/>
        <end position="479"/>
    </location>
</feature>
<evidence type="ECO:0000256" key="3">
    <source>
        <dbReference type="ARBA" id="ARBA00022475"/>
    </source>
</evidence>